<dbReference type="Gene3D" id="3.40.50.150">
    <property type="entry name" value="Vaccinia Virus protein VP39"/>
    <property type="match status" value="1"/>
</dbReference>
<dbReference type="Proteomes" id="UP001175226">
    <property type="component" value="Unassembled WGS sequence"/>
</dbReference>
<protein>
    <recommendedName>
        <fullName evidence="3">S-adenosyl-L-methionine-dependent methyltransferase</fullName>
    </recommendedName>
</protein>
<accession>A0AA39MG52</accession>
<gene>
    <name evidence="1" type="ORF">EV421DRAFT_1850009</name>
</gene>
<keyword evidence="2" id="KW-1185">Reference proteome</keyword>
<dbReference type="InterPro" id="IPR029063">
    <property type="entry name" value="SAM-dependent_MTases_sf"/>
</dbReference>
<sequence length="236" mass="25644">MSAASSKRDYPSSPDVHYVLPSDALEKQRLELQHAIVRRALCDGKSVLAPIVLKPGDRVLDSGTGSGAWVLSLAEEVPSSVSLTAIDIQSKIFPESFPPNVDQWTDTYSLVNQRFLIGALTGPQWELVEGTIISGHMGPFSTKISNLWSALFVHRGLLIDIVKRLPDMLTQAGFVNDGVDLRDAVASVLSAMRGGLGLVSSEQEYDDLIACVTKEWDNGQEVSASEELTVMYAQKV</sequence>
<evidence type="ECO:0000313" key="2">
    <source>
        <dbReference type="Proteomes" id="UP001175226"/>
    </source>
</evidence>
<evidence type="ECO:0008006" key="3">
    <source>
        <dbReference type="Google" id="ProtNLM"/>
    </source>
</evidence>
<comment type="caution">
    <text evidence="1">The sequence shown here is derived from an EMBL/GenBank/DDBJ whole genome shotgun (WGS) entry which is preliminary data.</text>
</comment>
<organism evidence="1 2">
    <name type="scientific">Armillaria borealis</name>
    <dbReference type="NCBI Taxonomy" id="47425"/>
    <lineage>
        <taxon>Eukaryota</taxon>
        <taxon>Fungi</taxon>
        <taxon>Dikarya</taxon>
        <taxon>Basidiomycota</taxon>
        <taxon>Agaricomycotina</taxon>
        <taxon>Agaricomycetes</taxon>
        <taxon>Agaricomycetidae</taxon>
        <taxon>Agaricales</taxon>
        <taxon>Marasmiineae</taxon>
        <taxon>Physalacriaceae</taxon>
        <taxon>Armillaria</taxon>
    </lineage>
</organism>
<reference evidence="1" key="1">
    <citation type="submission" date="2023-06" db="EMBL/GenBank/DDBJ databases">
        <authorList>
            <consortium name="Lawrence Berkeley National Laboratory"/>
            <person name="Ahrendt S."/>
            <person name="Sahu N."/>
            <person name="Indic B."/>
            <person name="Wong-Bajracharya J."/>
            <person name="Merenyi Z."/>
            <person name="Ke H.-M."/>
            <person name="Monk M."/>
            <person name="Kocsube S."/>
            <person name="Drula E."/>
            <person name="Lipzen A."/>
            <person name="Balint B."/>
            <person name="Henrissat B."/>
            <person name="Andreopoulos B."/>
            <person name="Martin F.M."/>
            <person name="Harder C.B."/>
            <person name="Rigling D."/>
            <person name="Ford K.L."/>
            <person name="Foster G.D."/>
            <person name="Pangilinan J."/>
            <person name="Papanicolaou A."/>
            <person name="Barry K."/>
            <person name="LaButti K."/>
            <person name="Viragh M."/>
            <person name="Koriabine M."/>
            <person name="Yan M."/>
            <person name="Riley R."/>
            <person name="Champramary S."/>
            <person name="Plett K.L."/>
            <person name="Tsai I.J."/>
            <person name="Slot J."/>
            <person name="Sipos G."/>
            <person name="Plett J."/>
            <person name="Nagy L.G."/>
            <person name="Grigoriev I.V."/>
        </authorList>
    </citation>
    <scope>NUCLEOTIDE SEQUENCE</scope>
    <source>
        <strain evidence="1">FPL87.14</strain>
    </source>
</reference>
<dbReference type="EMBL" id="JAUEPT010000097">
    <property type="protein sequence ID" value="KAK0432275.1"/>
    <property type="molecule type" value="Genomic_DNA"/>
</dbReference>
<evidence type="ECO:0000313" key="1">
    <source>
        <dbReference type="EMBL" id="KAK0432275.1"/>
    </source>
</evidence>
<proteinExistence type="predicted"/>
<dbReference type="AlphaFoldDB" id="A0AA39MG52"/>
<name>A0AA39MG52_9AGAR</name>
<dbReference type="SUPFAM" id="SSF53335">
    <property type="entry name" value="S-adenosyl-L-methionine-dependent methyltransferases"/>
    <property type="match status" value="1"/>
</dbReference>